<name>A0AAU7JI58_9HYPH</name>
<evidence type="ECO:0000256" key="1">
    <source>
        <dbReference type="SAM" id="MobiDB-lite"/>
    </source>
</evidence>
<evidence type="ECO:0008006" key="3">
    <source>
        <dbReference type="Google" id="ProtNLM"/>
    </source>
</evidence>
<feature type="region of interest" description="Disordered" evidence="1">
    <location>
        <begin position="79"/>
        <end position="98"/>
    </location>
</feature>
<dbReference type="EMBL" id="CP157484">
    <property type="protein sequence ID" value="XBO39983.1"/>
    <property type="molecule type" value="Genomic_DNA"/>
</dbReference>
<dbReference type="RefSeq" id="WP_406856835.1">
    <property type="nucleotide sequence ID" value="NZ_CP157484.1"/>
</dbReference>
<organism evidence="2">
    <name type="scientific">Alsobacter sp. KACC 23698</name>
    <dbReference type="NCBI Taxonomy" id="3149229"/>
    <lineage>
        <taxon>Bacteria</taxon>
        <taxon>Pseudomonadati</taxon>
        <taxon>Pseudomonadota</taxon>
        <taxon>Alphaproteobacteria</taxon>
        <taxon>Hyphomicrobiales</taxon>
        <taxon>Alsobacteraceae</taxon>
        <taxon>Alsobacter</taxon>
    </lineage>
</organism>
<protein>
    <recommendedName>
        <fullName evidence="3">DUF5330 domain-containing protein</fullName>
    </recommendedName>
</protein>
<dbReference type="AlphaFoldDB" id="A0AAU7JI58"/>
<proteinExistence type="predicted"/>
<sequence length="98" mass="9835">MGLVLRTIVAVGVVYALSPLREADPPVAELAAAAKSGLAVQAEKAVGAAVERCVRDKEGCVLTGVTAQAAAAALMGGAATHADEASTAARRRDVRRAP</sequence>
<feature type="compositionally biased region" description="Low complexity" evidence="1">
    <location>
        <begin position="79"/>
        <end position="88"/>
    </location>
</feature>
<accession>A0AAU7JI58</accession>
<evidence type="ECO:0000313" key="2">
    <source>
        <dbReference type="EMBL" id="XBO39983.1"/>
    </source>
</evidence>
<reference evidence="2" key="1">
    <citation type="submission" date="2024-05" db="EMBL/GenBank/DDBJ databases">
        <authorList>
            <person name="Kim S."/>
            <person name="Heo J."/>
            <person name="Choi H."/>
            <person name="Choi Y."/>
            <person name="Kwon S.-W."/>
            <person name="Kim Y."/>
        </authorList>
    </citation>
    <scope>NUCLEOTIDE SEQUENCE</scope>
    <source>
        <strain evidence="2">KACC 23698</strain>
    </source>
</reference>
<gene>
    <name evidence="2" type="ORF">ABEG18_04150</name>
</gene>